<feature type="domain" description="Insertion element IS402-like" evidence="2">
    <location>
        <begin position="6"/>
        <end position="79"/>
    </location>
</feature>
<dbReference type="InterPro" id="IPR052909">
    <property type="entry name" value="Transposase_6_like"/>
</dbReference>
<evidence type="ECO:0000256" key="1">
    <source>
        <dbReference type="SAM" id="MobiDB-lite"/>
    </source>
</evidence>
<reference evidence="3 4" key="1">
    <citation type="submission" date="2020-03" db="EMBL/GenBank/DDBJ databases">
        <title>Genomic Encyclopedia of Type Strains, Phase IV (KMG-IV): sequencing the most valuable type-strain genomes for metagenomic binning, comparative biology and taxonomic classification.</title>
        <authorList>
            <person name="Goeker M."/>
        </authorList>
    </citation>
    <scope>NUCLEOTIDE SEQUENCE [LARGE SCALE GENOMIC DNA]</scope>
    <source>
        <strain evidence="3 4">DSM 7225</strain>
    </source>
</reference>
<keyword evidence="4" id="KW-1185">Reference proteome</keyword>
<comment type="caution">
    <text evidence="3">The sequence shown here is derived from an EMBL/GenBank/DDBJ whole genome shotgun (WGS) entry which is preliminary data.</text>
</comment>
<gene>
    <name evidence="3" type="ORF">GGR89_001442</name>
</gene>
<sequence length="123" mass="14220">MDRQELSEAVWERIEPHLPGKASDPGRTGRDNRLFVEAILWLARSGAHWRVLPAEFGKWNSVYQRFNRWCREGVWERLFNALADTPDWEYVLVDSTIIRAHQHSAGAPKRGLKLTRSAAPRAD</sequence>
<name>A0A7X5XXH4_9SPHN</name>
<dbReference type="EMBL" id="JAATJB010000003">
    <property type="protein sequence ID" value="NJB97136.1"/>
    <property type="molecule type" value="Genomic_DNA"/>
</dbReference>
<accession>A0A7X5XXH4</accession>
<organism evidence="3 4">
    <name type="scientific">Sphingomonas trueperi</name>
    <dbReference type="NCBI Taxonomy" id="53317"/>
    <lineage>
        <taxon>Bacteria</taxon>
        <taxon>Pseudomonadati</taxon>
        <taxon>Pseudomonadota</taxon>
        <taxon>Alphaproteobacteria</taxon>
        <taxon>Sphingomonadales</taxon>
        <taxon>Sphingomonadaceae</taxon>
        <taxon>Sphingomonas</taxon>
    </lineage>
</organism>
<dbReference type="Proteomes" id="UP000531251">
    <property type="component" value="Unassembled WGS sequence"/>
</dbReference>
<protein>
    <submittedName>
        <fullName evidence="3">Transposase</fullName>
    </submittedName>
</protein>
<dbReference type="AlphaFoldDB" id="A0A7X5XXH4"/>
<evidence type="ECO:0000259" key="2">
    <source>
        <dbReference type="Pfam" id="PF13340"/>
    </source>
</evidence>
<dbReference type="PANTHER" id="PTHR46637:SF1">
    <property type="entry name" value="BLL5188 PROTEIN"/>
    <property type="match status" value="1"/>
</dbReference>
<evidence type="ECO:0000313" key="3">
    <source>
        <dbReference type="EMBL" id="NJB97136.1"/>
    </source>
</evidence>
<proteinExistence type="predicted"/>
<dbReference type="InterPro" id="IPR025161">
    <property type="entry name" value="IS402-like_dom"/>
</dbReference>
<dbReference type="Pfam" id="PF13340">
    <property type="entry name" value="DUF4096"/>
    <property type="match status" value="1"/>
</dbReference>
<evidence type="ECO:0000313" key="4">
    <source>
        <dbReference type="Proteomes" id="UP000531251"/>
    </source>
</evidence>
<feature type="region of interest" description="Disordered" evidence="1">
    <location>
        <begin position="103"/>
        <end position="123"/>
    </location>
</feature>
<dbReference type="PANTHER" id="PTHR46637">
    <property type="entry name" value="TIS1421-TRANSPOSASE PROTEIN A"/>
    <property type="match status" value="1"/>
</dbReference>
<dbReference type="NCBIfam" id="NF033580">
    <property type="entry name" value="transpos_IS5_3"/>
    <property type="match status" value="1"/>
</dbReference>